<reference evidence="4" key="1">
    <citation type="submission" date="2025-08" db="UniProtKB">
        <authorList>
            <consortium name="Ensembl"/>
        </authorList>
    </citation>
    <scope>IDENTIFICATION</scope>
</reference>
<dbReference type="GO" id="GO:0050885">
    <property type="term" value="P:neuromuscular process controlling balance"/>
    <property type="evidence" value="ECO:0007669"/>
    <property type="project" value="Ensembl"/>
</dbReference>
<sequence>MSPLMQAPFLIALGLLLTSPAAPARILPNRLSQLSHFSWENCDGGKDPAVINSLTLEPDPIAIPGNLNVSAEVRTSVLLDDPLKVELTVEKEVAGFWVKIPCVEKMGSCTYNNICDILEILIPLEDTCPEPLHTYGLPCHCPFKAGTYSLPESEFTLPHLELPGWLSTGSYHIQMVMSSNGKHLGCAKISVSLKGR</sequence>
<dbReference type="Gene3D" id="2.70.220.10">
    <property type="entry name" value="Ganglioside GM2 activator"/>
    <property type="match status" value="1"/>
</dbReference>
<dbReference type="GO" id="GO:0006689">
    <property type="term" value="P:ganglioside catabolic process"/>
    <property type="evidence" value="ECO:0007669"/>
    <property type="project" value="Ensembl"/>
</dbReference>
<feature type="domain" description="MD-2-related lipid-recognition" evidence="3">
    <location>
        <begin position="39"/>
        <end position="191"/>
    </location>
</feature>
<dbReference type="GO" id="GO:0005829">
    <property type="term" value="C:cytosol"/>
    <property type="evidence" value="ECO:0007669"/>
    <property type="project" value="Ensembl"/>
</dbReference>
<dbReference type="PANTHER" id="PTHR17357:SF0">
    <property type="entry name" value="GANGLIOSIDE GM2 ACTIVATOR"/>
    <property type="match status" value="1"/>
</dbReference>
<dbReference type="GO" id="GO:0005319">
    <property type="term" value="F:lipid transporter activity"/>
    <property type="evidence" value="ECO:0007669"/>
    <property type="project" value="TreeGrafter"/>
</dbReference>
<dbReference type="GO" id="GO:0004563">
    <property type="term" value="F:beta-N-acetylhexosaminidase activity"/>
    <property type="evidence" value="ECO:0007669"/>
    <property type="project" value="Ensembl"/>
</dbReference>
<evidence type="ECO:0000256" key="2">
    <source>
        <dbReference type="SAM" id="SignalP"/>
    </source>
</evidence>
<dbReference type="GeneTree" id="ENSGT00390000003288"/>
<gene>
    <name evidence="4" type="primary">GM2A</name>
</gene>
<evidence type="ECO:0000259" key="3">
    <source>
        <dbReference type="SMART" id="SM00737"/>
    </source>
</evidence>
<evidence type="ECO:0000313" key="5">
    <source>
        <dbReference type="Proteomes" id="UP000694540"/>
    </source>
</evidence>
<dbReference type="SUPFAM" id="SSF63707">
    <property type="entry name" value="Ganglioside M2 (gm2) activator"/>
    <property type="match status" value="1"/>
</dbReference>
<evidence type="ECO:0000256" key="1">
    <source>
        <dbReference type="ARBA" id="ARBA00022729"/>
    </source>
</evidence>
<proteinExistence type="predicted"/>
<dbReference type="GO" id="GO:0019915">
    <property type="term" value="P:lipid storage"/>
    <property type="evidence" value="ECO:0007669"/>
    <property type="project" value="Ensembl"/>
</dbReference>
<dbReference type="Pfam" id="PF02221">
    <property type="entry name" value="E1_DerP2_DerF2"/>
    <property type="match status" value="1"/>
</dbReference>
<dbReference type="SMART" id="SM00737">
    <property type="entry name" value="ML"/>
    <property type="match status" value="1"/>
</dbReference>
<organism evidence="4 5">
    <name type="scientific">Catagonus wagneri</name>
    <name type="common">Chacoan peccary</name>
    <dbReference type="NCBI Taxonomy" id="51154"/>
    <lineage>
        <taxon>Eukaryota</taxon>
        <taxon>Metazoa</taxon>
        <taxon>Chordata</taxon>
        <taxon>Craniata</taxon>
        <taxon>Vertebrata</taxon>
        <taxon>Euteleostomi</taxon>
        <taxon>Mammalia</taxon>
        <taxon>Eutheria</taxon>
        <taxon>Laurasiatheria</taxon>
        <taxon>Artiodactyla</taxon>
        <taxon>Suina</taxon>
        <taxon>Tayassuidae</taxon>
        <taxon>Catagonus</taxon>
    </lineage>
</organism>
<reference evidence="4" key="2">
    <citation type="submission" date="2025-09" db="UniProtKB">
        <authorList>
            <consortium name="Ensembl"/>
        </authorList>
    </citation>
    <scope>IDENTIFICATION</scope>
</reference>
<dbReference type="InterPro" id="IPR036846">
    <property type="entry name" value="GM2-AP_sf"/>
</dbReference>
<evidence type="ECO:0000313" key="4">
    <source>
        <dbReference type="Ensembl" id="ENSCWAP00000006002.1"/>
    </source>
</evidence>
<dbReference type="InterPro" id="IPR028996">
    <property type="entry name" value="GM2-AP"/>
</dbReference>
<dbReference type="PANTHER" id="PTHR17357">
    <property type="entry name" value="GM2 GANGLIOSIDE ACTIVATOR PROTEIN"/>
    <property type="match status" value="1"/>
</dbReference>
<name>A0A8C3VSD8_9CETA</name>
<feature type="signal peptide" evidence="2">
    <location>
        <begin position="1"/>
        <end position="23"/>
    </location>
</feature>
<dbReference type="InterPro" id="IPR003172">
    <property type="entry name" value="ML_dom"/>
</dbReference>
<feature type="chain" id="PRO_5033990955" evidence="2">
    <location>
        <begin position="24"/>
        <end position="196"/>
    </location>
</feature>
<dbReference type="AlphaFoldDB" id="A0A8C3VSD8"/>
<dbReference type="Ensembl" id="ENSCWAT00000006482.1">
    <property type="protein sequence ID" value="ENSCWAP00000006002.1"/>
    <property type="gene ID" value="ENSCWAG00000004632.1"/>
</dbReference>
<keyword evidence="1 2" id="KW-0732">Signal</keyword>
<dbReference type="GO" id="GO:0008047">
    <property type="term" value="F:enzyme activator activity"/>
    <property type="evidence" value="ECO:0007669"/>
    <property type="project" value="Ensembl"/>
</dbReference>
<dbReference type="GO" id="GO:0007611">
    <property type="term" value="P:learning or memory"/>
    <property type="evidence" value="ECO:0007669"/>
    <property type="project" value="Ensembl"/>
</dbReference>
<dbReference type="Proteomes" id="UP000694540">
    <property type="component" value="Unplaced"/>
</dbReference>
<keyword evidence="5" id="KW-1185">Reference proteome</keyword>
<protein>
    <submittedName>
        <fullName evidence="4">Ganglioside GM2 activator</fullName>
    </submittedName>
</protein>
<accession>A0A8C3VSD8</accession>
<dbReference type="GO" id="GO:0009898">
    <property type="term" value="C:cytoplasmic side of plasma membrane"/>
    <property type="evidence" value="ECO:0007669"/>
    <property type="project" value="TreeGrafter"/>
</dbReference>
<dbReference type="GO" id="GO:0009313">
    <property type="term" value="P:oligosaccharide catabolic process"/>
    <property type="evidence" value="ECO:0007669"/>
    <property type="project" value="Ensembl"/>
</dbReference>